<dbReference type="EMBL" id="JACGWN010000007">
    <property type="protein sequence ID" value="KAL0444451.1"/>
    <property type="molecule type" value="Genomic_DNA"/>
</dbReference>
<dbReference type="Pfam" id="PF00665">
    <property type="entry name" value="rve"/>
    <property type="match status" value="1"/>
</dbReference>
<comment type="caution">
    <text evidence="2">The sequence shown here is derived from an EMBL/GenBank/DDBJ whole genome shotgun (WGS) entry which is preliminary data.</text>
</comment>
<dbReference type="GO" id="GO:0015074">
    <property type="term" value="P:DNA integration"/>
    <property type="evidence" value="ECO:0007669"/>
    <property type="project" value="InterPro"/>
</dbReference>
<dbReference type="Gene3D" id="3.30.420.10">
    <property type="entry name" value="Ribonuclease H-like superfamily/Ribonuclease H"/>
    <property type="match status" value="1"/>
</dbReference>
<dbReference type="PANTHER" id="PTHR37984">
    <property type="entry name" value="PROTEIN CBG26694"/>
    <property type="match status" value="1"/>
</dbReference>
<feature type="domain" description="Integrase catalytic" evidence="1">
    <location>
        <begin position="109"/>
        <end position="200"/>
    </location>
</feature>
<reference evidence="2" key="1">
    <citation type="submission" date="2020-06" db="EMBL/GenBank/DDBJ databases">
        <authorList>
            <person name="Li T."/>
            <person name="Hu X."/>
            <person name="Zhang T."/>
            <person name="Song X."/>
            <person name="Zhang H."/>
            <person name="Dai N."/>
            <person name="Sheng W."/>
            <person name="Hou X."/>
            <person name="Wei L."/>
        </authorList>
    </citation>
    <scope>NUCLEOTIDE SEQUENCE</scope>
    <source>
        <strain evidence="2">KEN1</strain>
        <tissue evidence="2">Leaf</tissue>
    </source>
</reference>
<reference evidence="2" key="2">
    <citation type="journal article" date="2024" name="Plant">
        <title>Genomic evolution and insights into agronomic trait innovations of Sesamum species.</title>
        <authorList>
            <person name="Miao H."/>
            <person name="Wang L."/>
            <person name="Qu L."/>
            <person name="Liu H."/>
            <person name="Sun Y."/>
            <person name="Le M."/>
            <person name="Wang Q."/>
            <person name="Wei S."/>
            <person name="Zheng Y."/>
            <person name="Lin W."/>
            <person name="Duan Y."/>
            <person name="Cao H."/>
            <person name="Xiong S."/>
            <person name="Wang X."/>
            <person name="Wei L."/>
            <person name="Li C."/>
            <person name="Ma Q."/>
            <person name="Ju M."/>
            <person name="Zhao R."/>
            <person name="Li G."/>
            <person name="Mu C."/>
            <person name="Tian Q."/>
            <person name="Mei H."/>
            <person name="Zhang T."/>
            <person name="Gao T."/>
            <person name="Zhang H."/>
        </authorList>
    </citation>
    <scope>NUCLEOTIDE SEQUENCE</scope>
    <source>
        <strain evidence="2">KEN1</strain>
    </source>
</reference>
<name>A0AAW2WUN9_9LAMI</name>
<dbReference type="InterPro" id="IPR012337">
    <property type="entry name" value="RNaseH-like_sf"/>
</dbReference>
<dbReference type="AlphaFoldDB" id="A0AAW2WUN9"/>
<protein>
    <recommendedName>
        <fullName evidence="1">Integrase catalytic domain-containing protein</fullName>
    </recommendedName>
</protein>
<gene>
    <name evidence="2" type="ORF">Slati_2167800</name>
</gene>
<evidence type="ECO:0000259" key="1">
    <source>
        <dbReference type="PROSITE" id="PS50994"/>
    </source>
</evidence>
<dbReference type="InterPro" id="IPR036397">
    <property type="entry name" value="RNaseH_sf"/>
</dbReference>
<accession>A0AAW2WUN9</accession>
<dbReference type="SUPFAM" id="SSF53098">
    <property type="entry name" value="Ribonuclease H-like"/>
    <property type="match status" value="1"/>
</dbReference>
<evidence type="ECO:0000313" key="2">
    <source>
        <dbReference type="EMBL" id="KAL0444451.1"/>
    </source>
</evidence>
<organism evidence="2">
    <name type="scientific">Sesamum latifolium</name>
    <dbReference type="NCBI Taxonomy" id="2727402"/>
    <lineage>
        <taxon>Eukaryota</taxon>
        <taxon>Viridiplantae</taxon>
        <taxon>Streptophyta</taxon>
        <taxon>Embryophyta</taxon>
        <taxon>Tracheophyta</taxon>
        <taxon>Spermatophyta</taxon>
        <taxon>Magnoliopsida</taxon>
        <taxon>eudicotyledons</taxon>
        <taxon>Gunneridae</taxon>
        <taxon>Pentapetalae</taxon>
        <taxon>asterids</taxon>
        <taxon>lamiids</taxon>
        <taxon>Lamiales</taxon>
        <taxon>Pedaliaceae</taxon>
        <taxon>Sesamum</taxon>
    </lineage>
</organism>
<dbReference type="GO" id="GO:0003676">
    <property type="term" value="F:nucleic acid binding"/>
    <property type="evidence" value="ECO:0007669"/>
    <property type="project" value="InterPro"/>
</dbReference>
<dbReference type="PROSITE" id="PS50994">
    <property type="entry name" value="INTEGRASE"/>
    <property type="match status" value="1"/>
</dbReference>
<dbReference type="InterPro" id="IPR050951">
    <property type="entry name" value="Retrovirus_Pol_polyprotein"/>
</dbReference>
<dbReference type="PANTHER" id="PTHR37984:SF5">
    <property type="entry name" value="PROTEIN NYNRIN-LIKE"/>
    <property type="match status" value="1"/>
</dbReference>
<proteinExistence type="predicted"/>
<sequence length="200" mass="23714">MGGRMENINDPKVTLLVKASKRKGNKVTQIDARKAASWMDEIRTYLEHADYLQKSLKLDELKDWPPILCGRRIPLQEIFYFASFTMPNTRGSLESYEGDPRRMLWEPCWRTKPGAKKMRQGYFWPTIKRDRQKKFLVVAVDHFSKWIEAEPIARITESAMIQFLWKHILCRFGIPRKITSDNGTQFQGRRFREMVRPMED</sequence>
<dbReference type="InterPro" id="IPR001584">
    <property type="entry name" value="Integrase_cat-core"/>
</dbReference>